<evidence type="ECO:0000313" key="1">
    <source>
        <dbReference type="EMBL" id="SFC86959.1"/>
    </source>
</evidence>
<sequence length="44" mass="5322">MAQDKNFISRAFDALMAGRERQAQLYVERFERDYGKLNRKLTKR</sequence>
<organism evidence="1 2">
    <name type="scientific">Devosia psychrophila</name>
    <dbReference type="NCBI Taxonomy" id="728005"/>
    <lineage>
        <taxon>Bacteria</taxon>
        <taxon>Pseudomonadati</taxon>
        <taxon>Pseudomonadota</taxon>
        <taxon>Alphaproteobacteria</taxon>
        <taxon>Hyphomicrobiales</taxon>
        <taxon>Devosiaceae</taxon>
        <taxon>Devosia</taxon>
    </lineage>
</organism>
<dbReference type="AlphaFoldDB" id="A0A1I1MNI7"/>
<dbReference type="RefSeq" id="WP_280140237.1">
    <property type="nucleotide sequence ID" value="NZ_FOMB01000013.1"/>
</dbReference>
<reference evidence="1 2" key="1">
    <citation type="submission" date="2016-10" db="EMBL/GenBank/DDBJ databases">
        <authorList>
            <person name="de Groot N.N."/>
        </authorList>
    </citation>
    <scope>NUCLEOTIDE SEQUENCE [LARGE SCALE GENOMIC DNA]</scope>
    <source>
        <strain evidence="1 2">CGMCC 1.10210</strain>
    </source>
</reference>
<dbReference type="EMBL" id="FOMB01000013">
    <property type="protein sequence ID" value="SFC86959.1"/>
    <property type="molecule type" value="Genomic_DNA"/>
</dbReference>
<dbReference type="STRING" id="728005.SAMN04488059_11332"/>
<dbReference type="Proteomes" id="UP000182258">
    <property type="component" value="Unassembled WGS sequence"/>
</dbReference>
<gene>
    <name evidence="1" type="ORF">SAMN04488059_11332</name>
</gene>
<name>A0A1I1MNI7_9HYPH</name>
<accession>A0A1I1MNI7</accession>
<protein>
    <submittedName>
        <fullName evidence="1">Uncharacterized protein</fullName>
    </submittedName>
</protein>
<proteinExistence type="predicted"/>
<evidence type="ECO:0000313" key="2">
    <source>
        <dbReference type="Proteomes" id="UP000182258"/>
    </source>
</evidence>